<evidence type="ECO:0000256" key="2">
    <source>
        <dbReference type="ARBA" id="ARBA00009074"/>
    </source>
</evidence>
<reference evidence="7" key="1">
    <citation type="journal article" date="2023" name="Science">
        <title>Elucidation of the pathway for biosynthesis of saponin adjuvants from the soapbark tree.</title>
        <authorList>
            <person name="Reed J."/>
            <person name="Orme A."/>
            <person name="El-Demerdash A."/>
            <person name="Owen C."/>
            <person name="Martin L.B.B."/>
            <person name="Misra R.C."/>
            <person name="Kikuchi S."/>
            <person name="Rejzek M."/>
            <person name="Martin A.C."/>
            <person name="Harkess A."/>
            <person name="Leebens-Mack J."/>
            <person name="Louveau T."/>
            <person name="Stephenson M.J."/>
            <person name="Osbourn A."/>
        </authorList>
    </citation>
    <scope>NUCLEOTIDE SEQUENCE</scope>
    <source>
        <strain evidence="7">S10</strain>
    </source>
</reference>
<evidence type="ECO:0000256" key="5">
    <source>
        <dbReference type="ARBA" id="ARBA00023136"/>
    </source>
</evidence>
<comment type="subcellular location">
    <subcellularLocation>
        <location evidence="1">Membrane</location>
    </subcellularLocation>
</comment>
<keyword evidence="8" id="KW-1185">Reference proteome</keyword>
<evidence type="ECO:0000256" key="6">
    <source>
        <dbReference type="SAM" id="Phobius"/>
    </source>
</evidence>
<dbReference type="EMBL" id="JARAOO010000008">
    <property type="protein sequence ID" value="KAJ7957903.1"/>
    <property type="molecule type" value="Genomic_DNA"/>
</dbReference>
<evidence type="ECO:0000256" key="1">
    <source>
        <dbReference type="ARBA" id="ARBA00004370"/>
    </source>
</evidence>
<dbReference type="PANTHER" id="PTHR31113:SF20">
    <property type="entry name" value="UPF0496 PROTEIN 2-RELATED"/>
    <property type="match status" value="1"/>
</dbReference>
<keyword evidence="5 6" id="KW-0472">Membrane</keyword>
<evidence type="ECO:0000313" key="8">
    <source>
        <dbReference type="Proteomes" id="UP001163823"/>
    </source>
</evidence>
<dbReference type="AlphaFoldDB" id="A0AAD7LH24"/>
<accession>A0AAD7LH24</accession>
<keyword evidence="4 6" id="KW-1133">Transmembrane helix</keyword>
<dbReference type="InterPro" id="IPR007749">
    <property type="entry name" value="DUF677"/>
</dbReference>
<sequence length="329" mass="37576">MCNKVQGQLGGTNIRGLSSSSSSSLPFFTHLTEYLLEPRQETLMDMTKSISIHHLLLDYFEASLDACHYCDVILEGIHKTHLNYGKIKMAIKLSNTVCTIDDKLLQFGHQQAIYKELAAFASYRNPLSVVSPDHFRDIHDSYMVLLHKLTSKRRKIRRRLKFKGIFKKIGGIGIRISHSALLIAMLVFAIHSIVGVVVAPGVVGCFVGLFKHKRIKRLPGNLKLSSRERLGEQLDVAAKGVYILINDFNTMSRMVKRLHNEIEHRRSVACMCVKNGKCVILREVVREFHDDESSFLDQLQELEEHIYLCFLTINRSRRLVIQEIMGTKQ</sequence>
<organism evidence="7 8">
    <name type="scientific">Quillaja saponaria</name>
    <name type="common">Soap bark tree</name>
    <dbReference type="NCBI Taxonomy" id="32244"/>
    <lineage>
        <taxon>Eukaryota</taxon>
        <taxon>Viridiplantae</taxon>
        <taxon>Streptophyta</taxon>
        <taxon>Embryophyta</taxon>
        <taxon>Tracheophyta</taxon>
        <taxon>Spermatophyta</taxon>
        <taxon>Magnoliopsida</taxon>
        <taxon>eudicotyledons</taxon>
        <taxon>Gunneridae</taxon>
        <taxon>Pentapetalae</taxon>
        <taxon>rosids</taxon>
        <taxon>fabids</taxon>
        <taxon>Fabales</taxon>
        <taxon>Quillajaceae</taxon>
        <taxon>Quillaja</taxon>
    </lineage>
</organism>
<evidence type="ECO:0000313" key="7">
    <source>
        <dbReference type="EMBL" id="KAJ7957903.1"/>
    </source>
</evidence>
<feature type="transmembrane region" description="Helical" evidence="6">
    <location>
        <begin position="193"/>
        <end position="210"/>
    </location>
</feature>
<dbReference type="Proteomes" id="UP001163823">
    <property type="component" value="Chromosome 8"/>
</dbReference>
<evidence type="ECO:0000256" key="3">
    <source>
        <dbReference type="ARBA" id="ARBA00022692"/>
    </source>
</evidence>
<comment type="caution">
    <text evidence="7">The sequence shown here is derived from an EMBL/GenBank/DDBJ whole genome shotgun (WGS) entry which is preliminary data.</text>
</comment>
<protein>
    <submittedName>
        <fullName evidence="7">UPF0496 protein</fullName>
    </submittedName>
</protein>
<comment type="similarity">
    <text evidence="2">Belongs to the UPF0496 family.</text>
</comment>
<proteinExistence type="inferred from homology"/>
<dbReference type="PANTHER" id="PTHR31113">
    <property type="entry name" value="UPF0496 PROTEIN 3-RELATED"/>
    <property type="match status" value="1"/>
</dbReference>
<dbReference type="GO" id="GO:0016020">
    <property type="term" value="C:membrane"/>
    <property type="evidence" value="ECO:0007669"/>
    <property type="project" value="UniProtKB-SubCell"/>
</dbReference>
<dbReference type="KEGG" id="qsa:O6P43_018714"/>
<keyword evidence="3 6" id="KW-0812">Transmembrane</keyword>
<evidence type="ECO:0000256" key="4">
    <source>
        <dbReference type="ARBA" id="ARBA00022989"/>
    </source>
</evidence>
<name>A0AAD7LH24_QUISA</name>
<gene>
    <name evidence="7" type="ORF">O6P43_018714</name>
</gene>
<dbReference type="Pfam" id="PF05055">
    <property type="entry name" value="DUF677"/>
    <property type="match status" value="1"/>
</dbReference>